<dbReference type="PANTHER" id="PTHR23321">
    <property type="entry name" value="RIBOSOMAL PROTEIN S15, BACTERIAL AND ORGANELLAR"/>
    <property type="match status" value="1"/>
</dbReference>
<accession>A0A1B9GRE4</accession>
<dbReference type="SMART" id="SM01387">
    <property type="entry name" value="Ribosomal_S15"/>
    <property type="match status" value="1"/>
</dbReference>
<evidence type="ECO:0000313" key="6">
    <source>
        <dbReference type="Proteomes" id="UP000092666"/>
    </source>
</evidence>
<feature type="region of interest" description="Disordered" evidence="4">
    <location>
        <begin position="1"/>
        <end position="28"/>
    </location>
</feature>
<dbReference type="STRING" id="1296120.A0A1B9GRE4"/>
<dbReference type="Proteomes" id="UP000092666">
    <property type="component" value="Unassembled WGS sequence"/>
</dbReference>
<dbReference type="PANTHER" id="PTHR23321:SF26">
    <property type="entry name" value="SMALL RIBOSOMAL SUBUNIT PROTEIN US15M"/>
    <property type="match status" value="1"/>
</dbReference>
<dbReference type="AlphaFoldDB" id="A0A1B9GRE4"/>
<dbReference type="GO" id="GO:0005737">
    <property type="term" value="C:cytoplasm"/>
    <property type="evidence" value="ECO:0007669"/>
    <property type="project" value="UniProtKB-ARBA"/>
</dbReference>
<dbReference type="GO" id="GO:0005840">
    <property type="term" value="C:ribosome"/>
    <property type="evidence" value="ECO:0007669"/>
    <property type="project" value="UniProtKB-KW"/>
</dbReference>
<keyword evidence="6" id="KW-1185">Reference proteome</keyword>
<organism evidence="5 6">
    <name type="scientific">Kwoniella heveanensis BCC8398</name>
    <dbReference type="NCBI Taxonomy" id="1296120"/>
    <lineage>
        <taxon>Eukaryota</taxon>
        <taxon>Fungi</taxon>
        <taxon>Dikarya</taxon>
        <taxon>Basidiomycota</taxon>
        <taxon>Agaricomycotina</taxon>
        <taxon>Tremellomycetes</taxon>
        <taxon>Tremellales</taxon>
        <taxon>Cryptococcaceae</taxon>
        <taxon>Kwoniella</taxon>
    </lineage>
</organism>
<evidence type="ECO:0000256" key="1">
    <source>
        <dbReference type="ARBA" id="ARBA00008434"/>
    </source>
</evidence>
<keyword evidence="2 5" id="KW-0689">Ribosomal protein</keyword>
<dbReference type="CDD" id="cd00353">
    <property type="entry name" value="Ribosomal_S15p_S13e"/>
    <property type="match status" value="1"/>
</dbReference>
<protein>
    <submittedName>
        <fullName evidence="5">Ribosomal protein S15</fullName>
    </submittedName>
</protein>
<dbReference type="HAMAP" id="MF_01343_B">
    <property type="entry name" value="Ribosomal_uS15_B"/>
    <property type="match status" value="1"/>
</dbReference>
<dbReference type="SUPFAM" id="SSF47060">
    <property type="entry name" value="S15/NS1 RNA-binding domain"/>
    <property type="match status" value="1"/>
</dbReference>
<dbReference type="GO" id="GO:0003735">
    <property type="term" value="F:structural constituent of ribosome"/>
    <property type="evidence" value="ECO:0007669"/>
    <property type="project" value="InterPro"/>
</dbReference>
<evidence type="ECO:0000256" key="3">
    <source>
        <dbReference type="ARBA" id="ARBA00023274"/>
    </source>
</evidence>
<reference evidence="5 6" key="1">
    <citation type="submission" date="2013-07" db="EMBL/GenBank/DDBJ databases">
        <title>The Genome Sequence of Cryptococcus heveanensis BCC8398.</title>
        <authorList>
            <consortium name="The Broad Institute Genome Sequencing Platform"/>
            <person name="Cuomo C."/>
            <person name="Litvintseva A."/>
            <person name="Chen Y."/>
            <person name="Heitman J."/>
            <person name="Sun S."/>
            <person name="Springer D."/>
            <person name="Dromer F."/>
            <person name="Young S.K."/>
            <person name="Zeng Q."/>
            <person name="Gargeya S."/>
            <person name="Fitzgerald M."/>
            <person name="Abouelleil A."/>
            <person name="Alvarado L."/>
            <person name="Berlin A.M."/>
            <person name="Chapman S.B."/>
            <person name="Dewar J."/>
            <person name="Goldberg J."/>
            <person name="Griggs A."/>
            <person name="Gujja S."/>
            <person name="Hansen M."/>
            <person name="Howarth C."/>
            <person name="Imamovic A."/>
            <person name="Larimer J."/>
            <person name="McCowan C."/>
            <person name="Murphy C."/>
            <person name="Pearson M."/>
            <person name="Priest M."/>
            <person name="Roberts A."/>
            <person name="Saif S."/>
            <person name="Shea T."/>
            <person name="Sykes S."/>
            <person name="Wortman J."/>
            <person name="Nusbaum C."/>
            <person name="Birren B."/>
        </authorList>
    </citation>
    <scope>NUCLEOTIDE SEQUENCE [LARGE SCALE GENOMIC DNA]</scope>
    <source>
        <strain evidence="5 6">BCC8398</strain>
    </source>
</reference>
<keyword evidence="3" id="KW-0687">Ribonucleoprotein</keyword>
<dbReference type="Pfam" id="PF00312">
    <property type="entry name" value="Ribosomal_S15"/>
    <property type="match status" value="1"/>
</dbReference>
<feature type="region of interest" description="Disordered" evidence="4">
    <location>
        <begin position="83"/>
        <end position="102"/>
    </location>
</feature>
<dbReference type="EMBL" id="KI669504">
    <property type="protein sequence ID" value="OCF33640.1"/>
    <property type="molecule type" value="Genomic_DNA"/>
</dbReference>
<dbReference type="Gene3D" id="1.10.287.10">
    <property type="entry name" value="S15/NS1, RNA-binding"/>
    <property type="match status" value="1"/>
</dbReference>
<evidence type="ECO:0000256" key="4">
    <source>
        <dbReference type="SAM" id="MobiDB-lite"/>
    </source>
</evidence>
<dbReference type="GO" id="GO:0006412">
    <property type="term" value="P:translation"/>
    <property type="evidence" value="ECO:0007669"/>
    <property type="project" value="InterPro"/>
</dbReference>
<feature type="compositionally biased region" description="Low complexity" evidence="4">
    <location>
        <begin position="1"/>
        <end position="26"/>
    </location>
</feature>
<dbReference type="InterPro" id="IPR000589">
    <property type="entry name" value="Ribosomal_uS15"/>
</dbReference>
<gene>
    <name evidence="5" type="ORF">I316_04714</name>
</gene>
<reference evidence="6" key="2">
    <citation type="submission" date="2013-12" db="EMBL/GenBank/DDBJ databases">
        <title>Evolution of pathogenesis and genome organization in the Tremellales.</title>
        <authorList>
            <person name="Cuomo C."/>
            <person name="Litvintseva A."/>
            <person name="Heitman J."/>
            <person name="Chen Y."/>
            <person name="Sun S."/>
            <person name="Springer D."/>
            <person name="Dromer F."/>
            <person name="Young S."/>
            <person name="Zeng Q."/>
            <person name="Chapman S."/>
            <person name="Gujja S."/>
            <person name="Saif S."/>
            <person name="Birren B."/>
        </authorList>
    </citation>
    <scope>NUCLEOTIDE SEQUENCE [LARGE SCALE GENOMIC DNA]</scope>
    <source>
        <strain evidence="6">BCC8398</strain>
    </source>
</reference>
<dbReference type="InterPro" id="IPR005290">
    <property type="entry name" value="Ribosomal_uS15_bac-type"/>
</dbReference>
<name>A0A1B9GRE4_9TREE</name>
<dbReference type="OrthoDB" id="441444at2759"/>
<sequence length="308" mass="33618">MSRPLTTFTTSLRTSLPSSSSFLPSSVAGPSRLRLQQFSTTSPTQASKRKLLAKRRKAANLALQSSRIVPPESIDPVLGRVHYRQPSSRSSGPAPPEPTNKWEGCRLDRILLNYEQIAYSNPPDYAAGERPKHLLPGISQADADLLLGALPHASAELKYFSGSGSARQTQHGSASATFTSSSGTGVEEDQSKQSEMLMRILDLRNASKDAIAILNRQRVIDEFGAGKDTGSSSVQAALLTAKIHNLLSHTTSNPKDTSNKRSLRLLVQQRARHLKYLKRTKGEDVYDRLLADLGLERGAVEGELRMAF</sequence>
<evidence type="ECO:0000313" key="5">
    <source>
        <dbReference type="EMBL" id="OCF33640.1"/>
    </source>
</evidence>
<dbReference type="GO" id="GO:1990904">
    <property type="term" value="C:ribonucleoprotein complex"/>
    <property type="evidence" value="ECO:0007669"/>
    <property type="project" value="UniProtKB-KW"/>
</dbReference>
<feature type="region of interest" description="Disordered" evidence="4">
    <location>
        <begin position="164"/>
        <end position="191"/>
    </location>
</feature>
<dbReference type="NCBIfam" id="TIGR00952">
    <property type="entry name" value="S15_bact"/>
    <property type="match status" value="1"/>
</dbReference>
<proteinExistence type="inferred from homology"/>
<comment type="similarity">
    <text evidence="1">Belongs to the universal ribosomal protein uS15 family.</text>
</comment>
<feature type="compositionally biased region" description="Low complexity" evidence="4">
    <location>
        <begin position="172"/>
        <end position="185"/>
    </location>
</feature>
<dbReference type="InterPro" id="IPR009068">
    <property type="entry name" value="uS15_NS1_RNA-bd_sf"/>
</dbReference>
<evidence type="ECO:0000256" key="2">
    <source>
        <dbReference type="ARBA" id="ARBA00022980"/>
    </source>
</evidence>